<accession>A0ABW3US87</accession>
<gene>
    <name evidence="3" type="ORF">ACFQ4B_24315</name>
</gene>
<dbReference type="PANTHER" id="PTHR19136:SF81">
    <property type="entry name" value="MOLYBDENUM COFACTOR GUANYLYLTRANSFERASE"/>
    <property type="match status" value="1"/>
</dbReference>
<dbReference type="InterPro" id="IPR029044">
    <property type="entry name" value="Nucleotide-diphossugar_trans"/>
</dbReference>
<evidence type="ECO:0000256" key="1">
    <source>
        <dbReference type="ARBA" id="ARBA00022679"/>
    </source>
</evidence>
<dbReference type="RefSeq" id="WP_079910411.1">
    <property type="nucleotide sequence ID" value="NZ_BAABJG010000022.1"/>
</dbReference>
<reference evidence="4" key="1">
    <citation type="journal article" date="2019" name="Int. J. Syst. Evol. Microbiol.">
        <title>The Global Catalogue of Microorganisms (GCM) 10K type strain sequencing project: providing services to taxonomists for standard genome sequencing and annotation.</title>
        <authorList>
            <consortium name="The Broad Institute Genomics Platform"/>
            <consortium name="The Broad Institute Genome Sequencing Center for Infectious Disease"/>
            <person name="Wu L."/>
            <person name="Ma J."/>
        </authorList>
    </citation>
    <scope>NUCLEOTIDE SEQUENCE [LARGE SCALE GENOMIC DNA]</scope>
    <source>
        <strain evidence="4">CCUG 53270</strain>
    </source>
</reference>
<evidence type="ECO:0000259" key="2">
    <source>
        <dbReference type="Pfam" id="PF12804"/>
    </source>
</evidence>
<dbReference type="Proteomes" id="UP001597180">
    <property type="component" value="Unassembled WGS sequence"/>
</dbReference>
<dbReference type="Pfam" id="PF12804">
    <property type="entry name" value="NTP_transf_3"/>
    <property type="match status" value="1"/>
</dbReference>
<dbReference type="Gene3D" id="3.90.550.10">
    <property type="entry name" value="Spore Coat Polysaccharide Biosynthesis Protein SpsA, Chain A"/>
    <property type="match status" value="1"/>
</dbReference>
<keyword evidence="3" id="KW-0548">Nucleotidyltransferase</keyword>
<keyword evidence="1" id="KW-0808">Transferase</keyword>
<name>A0ABW3US87_9BACL</name>
<dbReference type="InterPro" id="IPR025877">
    <property type="entry name" value="MobA-like_NTP_Trfase"/>
</dbReference>
<dbReference type="EMBL" id="JBHTLU010000034">
    <property type="protein sequence ID" value="MFD1223251.1"/>
    <property type="molecule type" value="Genomic_DNA"/>
</dbReference>
<dbReference type="PANTHER" id="PTHR19136">
    <property type="entry name" value="MOLYBDENUM COFACTOR GUANYLYLTRANSFERASE"/>
    <property type="match status" value="1"/>
</dbReference>
<proteinExistence type="predicted"/>
<evidence type="ECO:0000313" key="3">
    <source>
        <dbReference type="EMBL" id="MFD1223251.1"/>
    </source>
</evidence>
<keyword evidence="4" id="KW-1185">Reference proteome</keyword>
<organism evidence="3 4">
    <name type="scientific">Paenibacillus vulneris</name>
    <dbReference type="NCBI Taxonomy" id="1133364"/>
    <lineage>
        <taxon>Bacteria</taxon>
        <taxon>Bacillati</taxon>
        <taxon>Bacillota</taxon>
        <taxon>Bacilli</taxon>
        <taxon>Bacillales</taxon>
        <taxon>Paenibacillaceae</taxon>
        <taxon>Paenibacillus</taxon>
    </lineage>
</organism>
<feature type="domain" description="MobA-like NTP transferase" evidence="2">
    <location>
        <begin position="4"/>
        <end position="155"/>
    </location>
</feature>
<dbReference type="GO" id="GO:0016779">
    <property type="term" value="F:nucleotidyltransferase activity"/>
    <property type="evidence" value="ECO:0007669"/>
    <property type="project" value="UniProtKB-KW"/>
</dbReference>
<protein>
    <submittedName>
        <fullName evidence="3">Molybdenum cofactor guanylyltransferase</fullName>
    </submittedName>
</protein>
<evidence type="ECO:0000313" key="4">
    <source>
        <dbReference type="Proteomes" id="UP001597180"/>
    </source>
</evidence>
<comment type="caution">
    <text evidence="3">The sequence shown here is derived from an EMBL/GenBank/DDBJ whole genome shotgun (WGS) entry which is preliminary data.</text>
</comment>
<dbReference type="SUPFAM" id="SSF53448">
    <property type="entry name" value="Nucleotide-diphospho-sugar transferases"/>
    <property type="match status" value="1"/>
</dbReference>
<sequence>MLSGVILAGGEKGVARSLRLVGGEAFIECQIREMQKVCQEIIVVTNEPRRLLPVVPRSIRILTDYYPGFGVLSGMHAAFALSKYDDLWVIGSHAPYVYSSSSILRLSETKQRQSVQAVLPVMEEKPEALGGVYSRSCLDVITELIRQEESGVIELLQRISWIGIKLTDWRIWDSYVPTNPNPCTN</sequence>